<evidence type="ECO:0000256" key="5">
    <source>
        <dbReference type="ARBA" id="ARBA00023004"/>
    </source>
</evidence>
<dbReference type="NCBIfam" id="TIGR01210">
    <property type="entry name" value="archaeosine biosynthesis radical SAM protein RaSEA"/>
    <property type="match status" value="1"/>
</dbReference>
<keyword evidence="4" id="KW-0479">Metal-binding</keyword>
<dbReference type="GO" id="GO:0002926">
    <property type="term" value="P:tRNA wobble base 5-methoxycarbonylmethyl-2-thiouridinylation"/>
    <property type="evidence" value="ECO:0007669"/>
    <property type="project" value="TreeGrafter"/>
</dbReference>
<dbReference type="InterPro" id="IPR058240">
    <property type="entry name" value="rSAM_sf"/>
</dbReference>
<name>T1BL23_9ZZZZ</name>
<dbReference type="SUPFAM" id="SSF102114">
    <property type="entry name" value="Radical SAM enzymes"/>
    <property type="match status" value="1"/>
</dbReference>
<dbReference type="SFLD" id="SFLDS00029">
    <property type="entry name" value="Radical_SAM"/>
    <property type="match status" value="1"/>
</dbReference>
<organism evidence="9">
    <name type="scientific">mine drainage metagenome</name>
    <dbReference type="NCBI Taxonomy" id="410659"/>
    <lineage>
        <taxon>unclassified sequences</taxon>
        <taxon>metagenomes</taxon>
        <taxon>ecological metagenomes</taxon>
    </lineage>
</organism>
<reference evidence="9" key="2">
    <citation type="journal article" date="2014" name="ISME J.">
        <title>Microbial stratification in low pH oxic and suboxic macroscopic growths along an acid mine drainage.</title>
        <authorList>
            <person name="Mendez-Garcia C."/>
            <person name="Mesa V."/>
            <person name="Sprenger R.R."/>
            <person name="Richter M."/>
            <person name="Diez M.S."/>
            <person name="Solano J."/>
            <person name="Bargiela R."/>
            <person name="Golyshina O.V."/>
            <person name="Manteca A."/>
            <person name="Ramos J.L."/>
            <person name="Gallego J.R."/>
            <person name="Llorente I."/>
            <person name="Martins Dos Santos V.A."/>
            <person name="Jensen O.N."/>
            <person name="Pelaez A.I."/>
            <person name="Sanchez J."/>
            <person name="Ferrer M."/>
        </authorList>
    </citation>
    <scope>NUCLEOTIDE SEQUENCE</scope>
</reference>
<feature type="region of interest" description="Disordered" evidence="7">
    <location>
        <begin position="1"/>
        <end position="24"/>
    </location>
</feature>
<evidence type="ECO:0000256" key="7">
    <source>
        <dbReference type="SAM" id="MobiDB-lite"/>
    </source>
</evidence>
<feature type="domain" description="Radical SAM core" evidence="8">
    <location>
        <begin position="40"/>
        <end position="284"/>
    </location>
</feature>
<gene>
    <name evidence="9" type="ORF">B1B_09902</name>
</gene>
<sequence>MTPATSSFAHRVAEERRPAPGSPADARHYVKLWQEPESLDGERVRAFVLILRTRGCYWADVKGCTMCGYARDTLGRSATEEEIGLQLARALTSYRDEPYVKIYTSGSFLDRREVPEAARSRVAAAFAGRARRLLVETLPEFVSPEALRELRDSFGGTLEVALGLESTQPRVLAKAVHKHETPTQYLEAADRVRRGGASPKAYLLLKPPYLTERESIEDTVASVARASSHFDTLSVNPVHLQGGTVVEHLFRRGLYRPPWLWSLVEVLSRASRLRAPGTRLVSFPTSGGNPRGVHNCLRCDPEVLSRIQESSLAQDFSLLDGLPDCPCRETWRHSLALEALSPEA</sequence>
<dbReference type="SMART" id="SM00729">
    <property type="entry name" value="Elp3"/>
    <property type="match status" value="1"/>
</dbReference>
<evidence type="ECO:0000256" key="4">
    <source>
        <dbReference type="ARBA" id="ARBA00022723"/>
    </source>
</evidence>
<dbReference type="PANTHER" id="PTHR11135:SF0">
    <property type="entry name" value="ELONGATOR COMPLEX PROTEIN 3"/>
    <property type="match status" value="1"/>
</dbReference>
<dbReference type="InterPro" id="IPR007197">
    <property type="entry name" value="rSAM"/>
</dbReference>
<reference evidence="9" key="1">
    <citation type="submission" date="2013-08" db="EMBL/GenBank/DDBJ databases">
        <authorList>
            <person name="Mendez C."/>
            <person name="Richter M."/>
            <person name="Ferrer M."/>
            <person name="Sanchez J."/>
        </authorList>
    </citation>
    <scope>NUCLEOTIDE SEQUENCE</scope>
</reference>
<keyword evidence="6" id="KW-0411">Iron-sulfur</keyword>
<evidence type="ECO:0000256" key="1">
    <source>
        <dbReference type="ARBA" id="ARBA00001966"/>
    </source>
</evidence>
<comment type="caution">
    <text evidence="9">The sequence shown here is derived from an EMBL/GenBank/DDBJ whole genome shotgun (WGS) entry which is preliminary data.</text>
</comment>
<dbReference type="PANTHER" id="PTHR11135">
    <property type="entry name" value="HISTONE ACETYLTRANSFERASE-RELATED"/>
    <property type="match status" value="1"/>
</dbReference>
<dbReference type="PROSITE" id="PS51918">
    <property type="entry name" value="RADICAL_SAM"/>
    <property type="match status" value="1"/>
</dbReference>
<accession>T1BL23</accession>
<dbReference type="Pfam" id="PF04055">
    <property type="entry name" value="Radical_SAM"/>
    <property type="match status" value="1"/>
</dbReference>
<dbReference type="GO" id="GO:0051539">
    <property type="term" value="F:4 iron, 4 sulfur cluster binding"/>
    <property type="evidence" value="ECO:0007669"/>
    <property type="project" value="UniProtKB-KW"/>
</dbReference>
<dbReference type="EMBL" id="AUZY01006553">
    <property type="protein sequence ID" value="EQD53994.1"/>
    <property type="molecule type" value="Genomic_DNA"/>
</dbReference>
<dbReference type="GO" id="GO:0005737">
    <property type="term" value="C:cytoplasm"/>
    <property type="evidence" value="ECO:0007669"/>
    <property type="project" value="TreeGrafter"/>
</dbReference>
<dbReference type="InterPro" id="IPR006638">
    <property type="entry name" value="Elp3/MiaA/NifB-like_rSAM"/>
</dbReference>
<dbReference type="PIRSF" id="PIRSF004954">
    <property type="entry name" value="Radical_SAM"/>
    <property type="match status" value="1"/>
</dbReference>
<proteinExistence type="predicted"/>
<evidence type="ECO:0000259" key="8">
    <source>
        <dbReference type="PROSITE" id="PS51918"/>
    </source>
</evidence>
<dbReference type="InterPro" id="IPR039661">
    <property type="entry name" value="ELP3"/>
</dbReference>
<keyword evidence="2" id="KW-0004">4Fe-4S</keyword>
<dbReference type="InterPro" id="IPR005909">
    <property type="entry name" value="RaSEA"/>
</dbReference>
<evidence type="ECO:0000256" key="2">
    <source>
        <dbReference type="ARBA" id="ARBA00022485"/>
    </source>
</evidence>
<comment type="cofactor">
    <cofactor evidence="1">
        <name>[4Fe-4S] cluster</name>
        <dbReference type="ChEBI" id="CHEBI:49883"/>
    </cofactor>
</comment>
<dbReference type="CDD" id="cd01335">
    <property type="entry name" value="Radical_SAM"/>
    <property type="match status" value="1"/>
</dbReference>
<protein>
    <recommendedName>
        <fullName evidence="8">Radical SAM core domain-containing protein</fullName>
    </recommendedName>
</protein>
<keyword evidence="3" id="KW-0949">S-adenosyl-L-methionine</keyword>
<dbReference type="GO" id="GO:0046872">
    <property type="term" value="F:metal ion binding"/>
    <property type="evidence" value="ECO:0007669"/>
    <property type="project" value="UniProtKB-KW"/>
</dbReference>
<evidence type="ECO:0000313" key="9">
    <source>
        <dbReference type="EMBL" id="EQD53994.1"/>
    </source>
</evidence>
<dbReference type="GO" id="GO:0003824">
    <property type="term" value="F:catalytic activity"/>
    <property type="evidence" value="ECO:0007669"/>
    <property type="project" value="InterPro"/>
</dbReference>
<dbReference type="AlphaFoldDB" id="T1BL23"/>
<evidence type="ECO:0000256" key="3">
    <source>
        <dbReference type="ARBA" id="ARBA00022691"/>
    </source>
</evidence>
<evidence type="ECO:0000256" key="6">
    <source>
        <dbReference type="ARBA" id="ARBA00023014"/>
    </source>
</evidence>
<keyword evidence="5" id="KW-0408">Iron</keyword>